<sequence>MFSSANCGETRNFPSRTADHSGKKPGLFPVQISPNIWLDTWFIYL</sequence>
<proteinExistence type="predicted"/>
<accession>A0A975GM02</accession>
<feature type="compositionally biased region" description="Polar residues" evidence="1">
    <location>
        <begin position="1"/>
        <end position="15"/>
    </location>
</feature>
<dbReference type="AlphaFoldDB" id="A0A975GM02"/>
<organism evidence="2 3">
    <name type="scientific">Desulfonema magnum</name>
    <dbReference type="NCBI Taxonomy" id="45655"/>
    <lineage>
        <taxon>Bacteria</taxon>
        <taxon>Pseudomonadati</taxon>
        <taxon>Thermodesulfobacteriota</taxon>
        <taxon>Desulfobacteria</taxon>
        <taxon>Desulfobacterales</taxon>
        <taxon>Desulfococcaceae</taxon>
        <taxon>Desulfonema</taxon>
    </lineage>
</organism>
<dbReference type="KEGG" id="dmm:dnm_024200"/>
<evidence type="ECO:0000256" key="1">
    <source>
        <dbReference type="SAM" id="MobiDB-lite"/>
    </source>
</evidence>
<name>A0A975GM02_9BACT</name>
<dbReference type="Proteomes" id="UP000663722">
    <property type="component" value="Chromosome"/>
</dbReference>
<evidence type="ECO:0000313" key="2">
    <source>
        <dbReference type="EMBL" id="QTA86396.1"/>
    </source>
</evidence>
<dbReference type="EMBL" id="CP061800">
    <property type="protein sequence ID" value="QTA86396.1"/>
    <property type="molecule type" value="Genomic_DNA"/>
</dbReference>
<evidence type="ECO:0000313" key="3">
    <source>
        <dbReference type="Proteomes" id="UP000663722"/>
    </source>
</evidence>
<protein>
    <submittedName>
        <fullName evidence="2">Uncharacterized protein</fullName>
    </submittedName>
</protein>
<keyword evidence="3" id="KW-1185">Reference proteome</keyword>
<reference evidence="2" key="1">
    <citation type="journal article" date="2021" name="Microb. Physiol.">
        <title>Proteogenomic Insights into the Physiology of Marine, Sulfate-Reducing, Filamentous Desulfonema limicola and Desulfonema magnum.</title>
        <authorList>
            <person name="Schnaars V."/>
            <person name="Wohlbrand L."/>
            <person name="Scheve S."/>
            <person name="Hinrichs C."/>
            <person name="Reinhardt R."/>
            <person name="Rabus R."/>
        </authorList>
    </citation>
    <scope>NUCLEOTIDE SEQUENCE</scope>
    <source>
        <strain evidence="2">4be13</strain>
    </source>
</reference>
<feature type="region of interest" description="Disordered" evidence="1">
    <location>
        <begin position="1"/>
        <end position="25"/>
    </location>
</feature>
<gene>
    <name evidence="2" type="ORF">dnm_024200</name>
</gene>